<keyword evidence="9" id="KW-0560">Oxidoreductase</keyword>
<accession>A0A9N7R514</accession>
<comment type="caution">
    <text evidence="15">The sequence shown here is derived from an EMBL/GenBank/DDBJ whole genome shotgun (WGS) entry which is preliminary data.</text>
</comment>
<dbReference type="Proteomes" id="UP001153555">
    <property type="component" value="Unassembled WGS sequence"/>
</dbReference>
<dbReference type="SMART" id="SM00829">
    <property type="entry name" value="PKS_ER"/>
    <property type="match status" value="1"/>
</dbReference>
<evidence type="ECO:0000256" key="11">
    <source>
        <dbReference type="RuleBase" id="RU361277"/>
    </source>
</evidence>
<evidence type="ECO:0000256" key="5">
    <source>
        <dbReference type="ARBA" id="ARBA00022692"/>
    </source>
</evidence>
<dbReference type="Pfam" id="PF05055">
    <property type="entry name" value="DUF677"/>
    <property type="match status" value="1"/>
</dbReference>
<keyword evidence="16" id="KW-1185">Reference proteome</keyword>
<proteinExistence type="inferred from homology"/>
<dbReference type="InterPro" id="IPR013154">
    <property type="entry name" value="ADH-like_N"/>
</dbReference>
<evidence type="ECO:0000256" key="6">
    <source>
        <dbReference type="ARBA" id="ARBA00022723"/>
    </source>
</evidence>
<dbReference type="CDD" id="cd05283">
    <property type="entry name" value="CAD1"/>
    <property type="match status" value="1"/>
</dbReference>
<dbReference type="OrthoDB" id="1879366at2759"/>
<evidence type="ECO:0000256" key="9">
    <source>
        <dbReference type="ARBA" id="ARBA00023002"/>
    </source>
</evidence>
<dbReference type="FunFam" id="3.90.180.10:FF:000004">
    <property type="entry name" value="probable cinnamyl alcohol dehydrogenase"/>
    <property type="match status" value="1"/>
</dbReference>
<feature type="transmembrane region" description="Helical" evidence="13">
    <location>
        <begin position="742"/>
        <end position="761"/>
    </location>
</feature>
<dbReference type="GO" id="GO:0016020">
    <property type="term" value="C:membrane"/>
    <property type="evidence" value="ECO:0007669"/>
    <property type="project" value="UniProtKB-SubCell"/>
</dbReference>
<keyword evidence="6 11" id="KW-0479">Metal-binding</keyword>
<evidence type="ECO:0000256" key="13">
    <source>
        <dbReference type="SAM" id="Phobius"/>
    </source>
</evidence>
<evidence type="ECO:0000256" key="7">
    <source>
        <dbReference type="ARBA" id="ARBA00022833"/>
    </source>
</evidence>
<keyword evidence="8 13" id="KW-1133">Transmembrane helix</keyword>
<evidence type="ECO:0000256" key="12">
    <source>
        <dbReference type="SAM" id="MobiDB-lite"/>
    </source>
</evidence>
<dbReference type="GO" id="GO:0009809">
    <property type="term" value="P:lignin biosynthetic process"/>
    <property type="evidence" value="ECO:0007669"/>
    <property type="project" value="UniProtKB-ARBA"/>
</dbReference>
<dbReference type="EMBL" id="CACSLK010010322">
    <property type="protein sequence ID" value="CAA0812443.1"/>
    <property type="molecule type" value="Genomic_DNA"/>
</dbReference>
<dbReference type="InterPro" id="IPR020843">
    <property type="entry name" value="ER"/>
</dbReference>
<comment type="similarity">
    <text evidence="4">Belongs to the UPF0496 family.</text>
</comment>
<protein>
    <submittedName>
        <fullName evidence="15">Probable cinnamyl alcohol dehydrogenase 9</fullName>
    </submittedName>
</protein>
<dbReference type="InterPro" id="IPR036291">
    <property type="entry name" value="NAD(P)-bd_dom_sf"/>
</dbReference>
<sequence>MSGLSLHFCSLVQHGASPPSSSGHGGFSRGCRQIGRVLVVADVYVALVVDELEVRAVLGLPWYLSAPGAGRKVRRCLGGAATYEVTTIASLAMRGPRCRSRDEVLERLLWQGFRLVWTGVRRFCGSALPLDSALELSDSTFGMFSRCSPLINPSESDKEMAQTTPNHTQTVSGWAAHDPSGLVTPYTFKRRENGINDVTIKILYCGICHTDVHHVKNDWGITIYPVVPGHEIVGIITKVGSNVTNFKVGDRAGVGCLAATCLSCEYCKEGQENYCDQVQFVYNGIFWDGSITYGGYSEFLVADHRYVVHVPESLPMDAAAPLLCAGITVYTPFKDNGLIESTGKKIGIVGLGGLGHVAVKFAKAFGHHVTIISTSPSKEKEAKQHLGADDFILSTNPEQMQSKRRTLDFILDTVSAKHSLGPTLELLKVNGTLVIVGAPDKPMDLPSFPLIFGKRVVKGSMIGSIKETQDMMDLCGKHNITCDIELVTTDYINEALERLVKNDVKYRFVIDISGCHGEDVKSQKGNPNVSEEYNEAFRTKSYMELCNKVEDQLETRMCTDEEEQSPSSSPSLKQPHNEHLSEYLLDPPQETLTSILKGTQNHQFVINYLDKSQEASRVCELVLQNVLQASANHHPINNITNLIKQTPDPKRWTHHHYDTLYKNLASFARQNNPFQSTPDKFLELHDSYIRLLHQLTSKYKKKKRRTTLIKHAKRGLSAFMLVGSTALAVSLLVLATNSVVCVVAGPGLIACCLGFLAVKRLRRQRKQKLRKAKARKSGVVAQLDVAARGVYTLINDLDTLCRLVGGLHDEVERRKLVVGTCVERGRDEMVKEVVRELQADEPWFLEEVEELKRHVCLCFLNINRARRLLLQEIV</sequence>
<comment type="similarity">
    <text evidence="3 11">Belongs to the zinc-containing alcohol dehydrogenase family.</text>
</comment>
<evidence type="ECO:0000256" key="3">
    <source>
        <dbReference type="ARBA" id="ARBA00008072"/>
    </source>
</evidence>
<evidence type="ECO:0000256" key="4">
    <source>
        <dbReference type="ARBA" id="ARBA00009074"/>
    </source>
</evidence>
<evidence type="ECO:0000259" key="14">
    <source>
        <dbReference type="SMART" id="SM00829"/>
    </source>
</evidence>
<comment type="cofactor">
    <cofactor evidence="1 11">
        <name>Zn(2+)</name>
        <dbReference type="ChEBI" id="CHEBI:29105"/>
    </cofactor>
</comment>
<evidence type="ECO:0000256" key="1">
    <source>
        <dbReference type="ARBA" id="ARBA00001947"/>
    </source>
</evidence>
<dbReference type="Pfam" id="PF00107">
    <property type="entry name" value="ADH_zinc_N"/>
    <property type="match status" value="1"/>
</dbReference>
<dbReference type="Pfam" id="PF08240">
    <property type="entry name" value="ADH_N"/>
    <property type="match status" value="1"/>
</dbReference>
<dbReference type="FunFam" id="3.40.50.720:FF:000022">
    <property type="entry name" value="Cinnamyl alcohol dehydrogenase"/>
    <property type="match status" value="1"/>
</dbReference>
<dbReference type="GO" id="GO:0008270">
    <property type="term" value="F:zinc ion binding"/>
    <property type="evidence" value="ECO:0007669"/>
    <property type="project" value="InterPro"/>
</dbReference>
<dbReference type="InterPro" id="IPR011032">
    <property type="entry name" value="GroES-like_sf"/>
</dbReference>
<dbReference type="InterPro" id="IPR013149">
    <property type="entry name" value="ADH-like_C"/>
</dbReference>
<dbReference type="InterPro" id="IPR002328">
    <property type="entry name" value="ADH_Zn_CS"/>
</dbReference>
<evidence type="ECO:0000256" key="8">
    <source>
        <dbReference type="ARBA" id="ARBA00022989"/>
    </source>
</evidence>
<evidence type="ECO:0000313" key="16">
    <source>
        <dbReference type="Proteomes" id="UP001153555"/>
    </source>
</evidence>
<dbReference type="SUPFAM" id="SSF50129">
    <property type="entry name" value="GroES-like"/>
    <property type="match status" value="1"/>
</dbReference>
<keyword evidence="5 13" id="KW-0812">Transmembrane</keyword>
<dbReference type="InterPro" id="IPR047109">
    <property type="entry name" value="CAD-like"/>
</dbReference>
<keyword evidence="10 13" id="KW-0472">Membrane</keyword>
<name>A0A9N7R514_STRHE</name>
<gene>
    <name evidence="15" type="ORF">SHERM_13119</name>
</gene>
<dbReference type="Gene3D" id="3.90.180.10">
    <property type="entry name" value="Medium-chain alcohol dehydrogenases, catalytic domain"/>
    <property type="match status" value="1"/>
</dbReference>
<dbReference type="Gene3D" id="3.40.50.720">
    <property type="entry name" value="NAD(P)-binding Rossmann-like Domain"/>
    <property type="match status" value="1"/>
</dbReference>
<keyword evidence="7 11" id="KW-0862">Zinc</keyword>
<evidence type="ECO:0000313" key="15">
    <source>
        <dbReference type="EMBL" id="CAA0812443.1"/>
    </source>
</evidence>
<dbReference type="PROSITE" id="PS00059">
    <property type="entry name" value="ADH_ZINC"/>
    <property type="match status" value="1"/>
</dbReference>
<dbReference type="FunFam" id="3.90.180.10:FF:000100">
    <property type="entry name" value="Putative cinnamyl alcohol dehydrogenase 6"/>
    <property type="match status" value="1"/>
</dbReference>
<dbReference type="SUPFAM" id="SSF51735">
    <property type="entry name" value="NAD(P)-binding Rossmann-fold domains"/>
    <property type="match status" value="1"/>
</dbReference>
<evidence type="ECO:0000256" key="2">
    <source>
        <dbReference type="ARBA" id="ARBA00004370"/>
    </source>
</evidence>
<dbReference type="PANTHER" id="PTHR42683">
    <property type="entry name" value="ALDEHYDE REDUCTASE"/>
    <property type="match status" value="1"/>
</dbReference>
<dbReference type="InterPro" id="IPR007749">
    <property type="entry name" value="DUF677"/>
</dbReference>
<feature type="region of interest" description="Disordered" evidence="12">
    <location>
        <begin position="557"/>
        <end position="577"/>
    </location>
</feature>
<comment type="subcellular location">
    <subcellularLocation>
        <location evidence="2">Membrane</location>
    </subcellularLocation>
</comment>
<reference evidence="15" key="1">
    <citation type="submission" date="2019-12" db="EMBL/GenBank/DDBJ databases">
        <authorList>
            <person name="Scholes J."/>
        </authorList>
    </citation>
    <scope>NUCLEOTIDE SEQUENCE</scope>
</reference>
<dbReference type="AlphaFoldDB" id="A0A9N7R514"/>
<dbReference type="GO" id="GO:0016616">
    <property type="term" value="F:oxidoreductase activity, acting on the CH-OH group of donors, NAD or NADP as acceptor"/>
    <property type="evidence" value="ECO:0007669"/>
    <property type="project" value="InterPro"/>
</dbReference>
<organism evidence="15 16">
    <name type="scientific">Striga hermonthica</name>
    <name type="common">Purple witchweed</name>
    <name type="synonym">Buchnera hermonthica</name>
    <dbReference type="NCBI Taxonomy" id="68872"/>
    <lineage>
        <taxon>Eukaryota</taxon>
        <taxon>Viridiplantae</taxon>
        <taxon>Streptophyta</taxon>
        <taxon>Embryophyta</taxon>
        <taxon>Tracheophyta</taxon>
        <taxon>Spermatophyta</taxon>
        <taxon>Magnoliopsida</taxon>
        <taxon>eudicotyledons</taxon>
        <taxon>Gunneridae</taxon>
        <taxon>Pentapetalae</taxon>
        <taxon>asterids</taxon>
        <taxon>lamiids</taxon>
        <taxon>Lamiales</taxon>
        <taxon>Orobanchaceae</taxon>
        <taxon>Buchnereae</taxon>
        <taxon>Striga</taxon>
    </lineage>
</organism>
<feature type="domain" description="Enoyl reductase (ER)" evidence="14">
    <location>
        <begin position="177"/>
        <end position="510"/>
    </location>
</feature>
<evidence type="ECO:0000256" key="10">
    <source>
        <dbReference type="ARBA" id="ARBA00023136"/>
    </source>
</evidence>